<evidence type="ECO:0000313" key="5">
    <source>
        <dbReference type="Proteomes" id="UP000250266"/>
    </source>
</evidence>
<name>A0A8E2JJP1_9PEZI</name>
<feature type="compositionally biased region" description="Polar residues" evidence="2">
    <location>
        <begin position="549"/>
        <end position="565"/>
    </location>
</feature>
<dbReference type="CDD" id="cd21134">
    <property type="entry name" value="YTH"/>
    <property type="match status" value="1"/>
</dbReference>
<dbReference type="InterPro" id="IPR007275">
    <property type="entry name" value="YTH_domain"/>
</dbReference>
<feature type="compositionally biased region" description="Polar residues" evidence="2">
    <location>
        <begin position="423"/>
        <end position="436"/>
    </location>
</feature>
<dbReference type="Pfam" id="PF04146">
    <property type="entry name" value="YTH"/>
    <property type="match status" value="1"/>
</dbReference>
<sequence length="923" mass="103009">MTQLACNCSNNSSDITHLVKLKVKAQINSRCLQLDMMVQSVPYFPASFSPPNTTSKHIQLQILQSSFCTKAQLILLHLGTSAKLCETQMDTSEQPQPNTIPGIQVTQPHPSSDPQYNAARAAELRAKLMSMRSASRTPGQDITEQKTTGATQNVKRAAPERKASITDVDGLLAEGRAAAEAKAKQNNSVKASFRTDVAAQDRSQQSNQQNPPTAQPNGKSKPAVTLETQKRSDCAQNNSNGSKDEPNSSNNVQGGQNEKKNTSPPQARDPGEIREPHVDSSTRPHSRNSGEESRLIRPKHNGNRELPKYNNRSQLDPKDKYADATRDCLQSTGIQPRQSEIRLETETSSSEHTNPVTSTPILGTKNNGERQNTATTSIGTNNDRPASTKILKRNKTVEECERRTDRQSENTDNRAIDPRRESVSQQDSALQAQRSASEGRPKNAATYSHYFDDLDEWLEITGYHDQQYRKNQLRRQRALAELELQREQIEREALLEHEDKAYLTRPQSFRSTSARPNSLVRASSVAAMPPPPLPALTSASKTPEDISLSKINNSYPFTPMSQSGSKRPRSPTAGSAHNRERVDKLMRLDTAADAQQRGGEYEERVPRSAGHEDLPLSASSIRHNDDDYRIRGAEDDAEPRHLQARPQSSRGRAARSPSPLSLSRRISMPDDHVRRIDDDHTLSRGPIDYHRGRPRESSSPSHRTYVRARSPVSSQWSDRYAGRRSSPDMYDDIPNYHPADRGRGRGRGRVSFSSRGGKTRPYSREGVEYSGAASLNLRAGGVRYFMIKSWNYDNVEAAQREGVWATQPHNEELFKEAFKSCRHVILVFSVNKSTAFQGYARMQSAPGTAPTPSWTKNLLWQSSGAFFIRWITIAETRFSRVGHLKNSLNEGQAVLVGRDGQEIEEECGRMLCECVDEVGERFP</sequence>
<feature type="compositionally biased region" description="Basic and acidic residues" evidence="2">
    <location>
        <begin position="269"/>
        <end position="295"/>
    </location>
</feature>
<keyword evidence="1" id="KW-0175">Coiled coil</keyword>
<feature type="compositionally biased region" description="Low complexity" evidence="2">
    <location>
        <begin position="644"/>
        <end position="665"/>
    </location>
</feature>
<dbReference type="OrthoDB" id="6103986at2759"/>
<dbReference type="GO" id="GO:0000381">
    <property type="term" value="P:regulation of alternative mRNA splicing, via spliceosome"/>
    <property type="evidence" value="ECO:0007669"/>
    <property type="project" value="TreeGrafter"/>
</dbReference>
<reference evidence="4 5" key="1">
    <citation type="journal article" date="2016" name="Nat. Commun.">
        <title>Ectomycorrhizal ecology is imprinted in the genome of the dominant symbiotic fungus Cenococcum geophilum.</title>
        <authorList>
            <consortium name="DOE Joint Genome Institute"/>
            <person name="Peter M."/>
            <person name="Kohler A."/>
            <person name="Ohm R.A."/>
            <person name="Kuo A."/>
            <person name="Krutzmann J."/>
            <person name="Morin E."/>
            <person name="Arend M."/>
            <person name="Barry K.W."/>
            <person name="Binder M."/>
            <person name="Choi C."/>
            <person name="Clum A."/>
            <person name="Copeland A."/>
            <person name="Grisel N."/>
            <person name="Haridas S."/>
            <person name="Kipfer T."/>
            <person name="LaButti K."/>
            <person name="Lindquist E."/>
            <person name="Lipzen A."/>
            <person name="Maire R."/>
            <person name="Meier B."/>
            <person name="Mihaltcheva S."/>
            <person name="Molinier V."/>
            <person name="Murat C."/>
            <person name="Poggeler S."/>
            <person name="Quandt C.A."/>
            <person name="Sperisen C."/>
            <person name="Tritt A."/>
            <person name="Tisserant E."/>
            <person name="Crous P.W."/>
            <person name="Henrissat B."/>
            <person name="Nehls U."/>
            <person name="Egli S."/>
            <person name="Spatafora J.W."/>
            <person name="Grigoriev I.V."/>
            <person name="Martin F.M."/>
        </authorList>
    </citation>
    <scope>NUCLEOTIDE SEQUENCE [LARGE SCALE GENOMIC DNA]</scope>
    <source>
        <strain evidence="4 5">CBS 459.81</strain>
    </source>
</reference>
<feature type="compositionally biased region" description="Basic and acidic residues" evidence="2">
    <location>
        <begin position="622"/>
        <end position="641"/>
    </location>
</feature>
<evidence type="ECO:0000313" key="4">
    <source>
        <dbReference type="EMBL" id="OCK84959.1"/>
    </source>
</evidence>
<dbReference type="GO" id="GO:1990247">
    <property type="term" value="F:N6-methyladenosine-containing RNA reader activity"/>
    <property type="evidence" value="ECO:0007669"/>
    <property type="project" value="TreeGrafter"/>
</dbReference>
<dbReference type="InterPro" id="IPR045168">
    <property type="entry name" value="YTH_prot"/>
</dbReference>
<evidence type="ECO:0000259" key="3">
    <source>
        <dbReference type="PROSITE" id="PS50882"/>
    </source>
</evidence>
<feature type="compositionally biased region" description="Basic and acidic residues" evidence="2">
    <location>
        <begin position="577"/>
        <end position="587"/>
    </location>
</feature>
<evidence type="ECO:0000256" key="2">
    <source>
        <dbReference type="SAM" id="MobiDB-lite"/>
    </source>
</evidence>
<feature type="region of interest" description="Disordered" evidence="2">
    <location>
        <begin position="130"/>
        <end position="162"/>
    </location>
</feature>
<feature type="compositionally biased region" description="Basic and acidic residues" evidence="2">
    <location>
        <begin position="599"/>
        <end position="614"/>
    </location>
</feature>
<dbReference type="PROSITE" id="PS50882">
    <property type="entry name" value="YTH"/>
    <property type="match status" value="1"/>
</dbReference>
<dbReference type="Proteomes" id="UP000250266">
    <property type="component" value="Unassembled WGS sequence"/>
</dbReference>
<feature type="region of interest" description="Disordered" evidence="2">
    <location>
        <begin position="196"/>
        <end position="318"/>
    </location>
</feature>
<evidence type="ECO:0000256" key="1">
    <source>
        <dbReference type="SAM" id="Coils"/>
    </source>
</evidence>
<feature type="region of interest" description="Disordered" evidence="2">
    <location>
        <begin position="91"/>
        <end position="116"/>
    </location>
</feature>
<organism evidence="4 5">
    <name type="scientific">Lepidopterella palustris CBS 459.81</name>
    <dbReference type="NCBI Taxonomy" id="1314670"/>
    <lineage>
        <taxon>Eukaryota</taxon>
        <taxon>Fungi</taxon>
        <taxon>Dikarya</taxon>
        <taxon>Ascomycota</taxon>
        <taxon>Pezizomycotina</taxon>
        <taxon>Dothideomycetes</taxon>
        <taxon>Pleosporomycetidae</taxon>
        <taxon>Mytilinidiales</taxon>
        <taxon>Argynnaceae</taxon>
        <taxon>Lepidopterella</taxon>
    </lineage>
</organism>
<gene>
    <name evidence="4" type="ORF">K432DRAFT_378109</name>
</gene>
<feature type="compositionally biased region" description="Polar residues" evidence="2">
    <location>
        <begin position="201"/>
        <end position="218"/>
    </location>
</feature>
<protein>
    <submittedName>
        <fullName evidence="4">YTH-domain-containing protein</fullName>
    </submittedName>
</protein>
<feature type="domain" description="YTH" evidence="3">
    <location>
        <begin position="782"/>
        <end position="915"/>
    </location>
</feature>
<feature type="compositionally biased region" description="Polar residues" evidence="2">
    <location>
        <begin position="506"/>
        <end position="516"/>
    </location>
</feature>
<feature type="compositionally biased region" description="Polar residues" evidence="2">
    <location>
        <begin position="132"/>
        <end position="154"/>
    </location>
</feature>
<proteinExistence type="predicted"/>
<feature type="compositionally biased region" description="Basic and acidic residues" evidence="2">
    <location>
        <begin position="667"/>
        <end position="696"/>
    </location>
</feature>
<feature type="coiled-coil region" evidence="1">
    <location>
        <begin position="470"/>
        <end position="499"/>
    </location>
</feature>
<dbReference type="PANTHER" id="PTHR12357">
    <property type="entry name" value="YTH YT521-B HOMOLOGY DOMAIN-CONTAINING"/>
    <property type="match status" value="1"/>
</dbReference>
<feature type="compositionally biased region" description="Basic and acidic residues" evidence="2">
    <location>
        <begin position="395"/>
        <end position="422"/>
    </location>
</feature>
<dbReference type="EMBL" id="KV744827">
    <property type="protein sequence ID" value="OCK84959.1"/>
    <property type="molecule type" value="Genomic_DNA"/>
</dbReference>
<dbReference type="Gene3D" id="3.10.590.10">
    <property type="entry name" value="ph1033 like domains"/>
    <property type="match status" value="1"/>
</dbReference>
<dbReference type="GO" id="GO:0003729">
    <property type="term" value="F:mRNA binding"/>
    <property type="evidence" value="ECO:0007669"/>
    <property type="project" value="TreeGrafter"/>
</dbReference>
<feature type="region of interest" description="Disordered" evidence="2">
    <location>
        <begin position="506"/>
        <end position="765"/>
    </location>
</feature>
<feature type="compositionally biased region" description="Polar residues" evidence="2">
    <location>
        <begin position="91"/>
        <end position="115"/>
    </location>
</feature>
<accession>A0A8E2JJP1</accession>
<feature type="region of interest" description="Disordered" evidence="2">
    <location>
        <begin position="330"/>
        <end position="444"/>
    </location>
</feature>
<keyword evidence="5" id="KW-1185">Reference proteome</keyword>
<dbReference type="AlphaFoldDB" id="A0A8E2JJP1"/>
<dbReference type="GO" id="GO:0005654">
    <property type="term" value="C:nucleoplasm"/>
    <property type="evidence" value="ECO:0007669"/>
    <property type="project" value="TreeGrafter"/>
</dbReference>
<dbReference type="PANTHER" id="PTHR12357:SF3">
    <property type="entry name" value="YTH DOMAIN-CONTAINING PROTEIN 1"/>
    <property type="match status" value="1"/>
</dbReference>
<dbReference type="GO" id="GO:0000398">
    <property type="term" value="P:mRNA splicing, via spliceosome"/>
    <property type="evidence" value="ECO:0007669"/>
    <property type="project" value="TreeGrafter"/>
</dbReference>
<feature type="compositionally biased region" description="Polar residues" evidence="2">
    <location>
        <begin position="234"/>
        <end position="256"/>
    </location>
</feature>
<feature type="compositionally biased region" description="Polar residues" evidence="2">
    <location>
        <begin position="346"/>
        <end position="385"/>
    </location>
</feature>